<name>A0ACC1SJ34_9HYPO</name>
<evidence type="ECO:0000313" key="1">
    <source>
        <dbReference type="EMBL" id="KAJ3540850.1"/>
    </source>
</evidence>
<comment type="caution">
    <text evidence="1">The sequence shown here is derived from an EMBL/GenBank/DDBJ whole genome shotgun (WGS) entry which is preliminary data.</text>
</comment>
<organism evidence="1 2">
    <name type="scientific">Fusarium decemcellulare</name>
    <dbReference type="NCBI Taxonomy" id="57161"/>
    <lineage>
        <taxon>Eukaryota</taxon>
        <taxon>Fungi</taxon>
        <taxon>Dikarya</taxon>
        <taxon>Ascomycota</taxon>
        <taxon>Pezizomycotina</taxon>
        <taxon>Sordariomycetes</taxon>
        <taxon>Hypocreomycetidae</taxon>
        <taxon>Hypocreales</taxon>
        <taxon>Nectriaceae</taxon>
        <taxon>Fusarium</taxon>
        <taxon>Fusarium decemcellulare species complex</taxon>
    </lineage>
</organism>
<keyword evidence="2" id="KW-1185">Reference proteome</keyword>
<gene>
    <name evidence="1" type="ORF">NM208_g4878</name>
</gene>
<dbReference type="Proteomes" id="UP001148629">
    <property type="component" value="Unassembled WGS sequence"/>
</dbReference>
<dbReference type="EMBL" id="JANRMS010000385">
    <property type="protein sequence ID" value="KAJ3540850.1"/>
    <property type="molecule type" value="Genomic_DNA"/>
</dbReference>
<evidence type="ECO:0000313" key="2">
    <source>
        <dbReference type="Proteomes" id="UP001148629"/>
    </source>
</evidence>
<sequence>MRYCVLCGIPITRSLHEPWLTEFRAVWIEDSNWDDVRLSGVGICDEYDDVITGTVPVDSRRRYDDHIDPNPMIDVALMIFDLESVVYPETSHYEEERVWGWGFHSSCWDLFTADFNPNLGILFTACLSMPIGRDSIMDWGHDYGGAAALDYMAEIPIRRSRFTDWVSIPKDMTSDPFNIPNLTRAIRFAFRLQNDSFLPRLSFNQSRFEADTFSFLSPELLQAIANTLPSRDVHSLRLASPVFATLGLPEKFWASRFAQGNEFDDIYEALREPPESWRALYLSLQIWSPGNPNLDNRKRVWKLAKLFQAALHQMEGVPCDGSPLKTWFEPLAQDGPREDKYWRTADRIISGIGKRFDKGCRNLRARALYFLQPLQIQYMAVSFIDTPGGRFVSGLQFVDTEGQSHAIGYLHHNNSVSIHVSSAARIQGWELALDMSGVRAIAIIAEDGTKSTWAGAQEASLDGALKLISLGRKVSAEALEKRQWRNSCLWYPDVPPEELLFNGSQGDEPPDDGFPLPIKTLFFTGSDGRHQSNLVEVVVWTLDLCHIAGIELFYTDSANNQALGQRGPFGDDYPAPGWFDKSEGRRISMSIDGSGGEELKGFEVQEKRGCLVGLKILTNFGRELASPQSASMINKDWITVEPAGPKIVGLFCLHGHILYDLGFISTTLDSESELG</sequence>
<reference evidence="1" key="1">
    <citation type="submission" date="2022-08" db="EMBL/GenBank/DDBJ databases">
        <title>Genome Sequence of Fusarium decemcellulare.</title>
        <authorList>
            <person name="Buettner E."/>
        </authorList>
    </citation>
    <scope>NUCLEOTIDE SEQUENCE</scope>
    <source>
        <strain evidence="1">Babe19</strain>
    </source>
</reference>
<proteinExistence type="predicted"/>
<protein>
    <submittedName>
        <fullName evidence="1">Uncharacterized protein</fullName>
    </submittedName>
</protein>
<accession>A0ACC1SJ34</accession>